<sequence>MRHHYLFRNLLIKTFLFCFLLLPCLVQGAQETGAEFVKQTPPPPAIKYRDYASLPELITSLCDEADGKFKHFYGPGLVAVTPFVSIGEALRPGVSKLGVTLADQMVAVINNNTISLKTSGNKQRHSQQRLSGLLEEMDGYLRIHISGTNYRGQRISYVTNVEMSEPLYRALHSYMMLW</sequence>
<gene>
    <name evidence="1" type="ORF">MNBD_DELTA03-1010</name>
</gene>
<name>A0A3B0VNR7_9ZZZZ</name>
<dbReference type="EMBL" id="UOEX01000406">
    <property type="protein sequence ID" value="VAW41933.1"/>
    <property type="molecule type" value="Genomic_DNA"/>
</dbReference>
<protein>
    <submittedName>
        <fullName evidence="1">Uncharacterized protein</fullName>
    </submittedName>
</protein>
<accession>A0A3B0VNR7</accession>
<evidence type="ECO:0000313" key="1">
    <source>
        <dbReference type="EMBL" id="VAW41933.1"/>
    </source>
</evidence>
<organism evidence="1">
    <name type="scientific">hydrothermal vent metagenome</name>
    <dbReference type="NCBI Taxonomy" id="652676"/>
    <lineage>
        <taxon>unclassified sequences</taxon>
        <taxon>metagenomes</taxon>
        <taxon>ecological metagenomes</taxon>
    </lineage>
</organism>
<reference evidence="1" key="1">
    <citation type="submission" date="2018-06" db="EMBL/GenBank/DDBJ databases">
        <authorList>
            <person name="Zhirakovskaya E."/>
        </authorList>
    </citation>
    <scope>NUCLEOTIDE SEQUENCE</scope>
</reference>
<dbReference type="AlphaFoldDB" id="A0A3B0VNR7"/>
<proteinExistence type="predicted"/>